<feature type="non-terminal residue" evidence="11">
    <location>
        <position position="1"/>
    </location>
</feature>
<protein>
    <recommendedName>
        <fullName evidence="13">Golgi integral membrane protein 4</fullName>
    </recommendedName>
</protein>
<comment type="subcellular location">
    <subcellularLocation>
        <location evidence="1">Membrane</location>
        <topology evidence="1">Single-pass type II membrane protein</topology>
    </subcellularLocation>
</comment>
<feature type="coiled-coil region" evidence="8">
    <location>
        <begin position="30"/>
        <end position="57"/>
    </location>
</feature>
<organism evidence="11 12">
    <name type="scientific">Cherax quadricarinatus</name>
    <name type="common">Australian red claw crayfish</name>
    <dbReference type="NCBI Taxonomy" id="27406"/>
    <lineage>
        <taxon>Eukaryota</taxon>
        <taxon>Metazoa</taxon>
        <taxon>Ecdysozoa</taxon>
        <taxon>Arthropoda</taxon>
        <taxon>Crustacea</taxon>
        <taxon>Multicrustacea</taxon>
        <taxon>Malacostraca</taxon>
        <taxon>Eumalacostraca</taxon>
        <taxon>Eucarida</taxon>
        <taxon>Decapoda</taxon>
        <taxon>Pleocyemata</taxon>
        <taxon>Astacidea</taxon>
        <taxon>Parastacoidea</taxon>
        <taxon>Parastacidae</taxon>
        <taxon>Cherax</taxon>
    </lineage>
</organism>
<evidence type="ECO:0000256" key="3">
    <source>
        <dbReference type="ARBA" id="ARBA00022692"/>
    </source>
</evidence>
<dbReference type="EMBL" id="JARKIK010000028">
    <property type="protein sequence ID" value="KAK8742340.1"/>
    <property type="molecule type" value="Genomic_DNA"/>
</dbReference>
<evidence type="ECO:0000256" key="10">
    <source>
        <dbReference type="SAM" id="Phobius"/>
    </source>
</evidence>
<reference evidence="11 12" key="1">
    <citation type="journal article" date="2024" name="BMC Genomics">
        <title>Genome assembly of redclaw crayfish (Cherax quadricarinatus) provides insights into its immune adaptation and hypoxia tolerance.</title>
        <authorList>
            <person name="Liu Z."/>
            <person name="Zheng J."/>
            <person name="Li H."/>
            <person name="Fang K."/>
            <person name="Wang S."/>
            <person name="He J."/>
            <person name="Zhou D."/>
            <person name="Weng S."/>
            <person name="Chi M."/>
            <person name="Gu Z."/>
            <person name="He J."/>
            <person name="Li F."/>
            <person name="Wang M."/>
        </authorList>
    </citation>
    <scope>NUCLEOTIDE SEQUENCE [LARGE SCALE GENOMIC DNA]</scope>
    <source>
        <strain evidence="11">ZL_2023a</strain>
    </source>
</reference>
<keyword evidence="5 10" id="KW-1133">Transmembrane helix</keyword>
<keyword evidence="7 10" id="KW-0472">Membrane</keyword>
<comment type="similarity">
    <text evidence="2">Belongs to the GOLM family.</text>
</comment>
<dbReference type="Gene3D" id="1.10.287.1490">
    <property type="match status" value="1"/>
</dbReference>
<keyword evidence="6 8" id="KW-0175">Coiled coil</keyword>
<proteinExistence type="inferred from homology"/>
<feature type="coiled-coil region" evidence="8">
    <location>
        <begin position="100"/>
        <end position="176"/>
    </location>
</feature>
<gene>
    <name evidence="11" type="ORF">OTU49_001815</name>
</gene>
<dbReference type="PANTHER" id="PTHR15896">
    <property type="entry name" value="GOLGI PHOSPHOPROTEIN 2/GP73-RELATED"/>
    <property type="match status" value="1"/>
</dbReference>
<name>A0AAW0XH89_CHEQU</name>
<dbReference type="InterPro" id="IPR026139">
    <property type="entry name" value="GOLM1/CASC4"/>
</dbReference>
<accession>A0AAW0XH89</accession>
<feature type="compositionally biased region" description="Basic and acidic residues" evidence="9">
    <location>
        <begin position="550"/>
        <end position="561"/>
    </location>
</feature>
<dbReference type="PANTHER" id="PTHR15896:SF10">
    <property type="entry name" value="CHROMOSOME UNDETERMINED SCAFFOLD_98, WHOLE GENOME SHOTGUN SEQUENCE"/>
    <property type="match status" value="1"/>
</dbReference>
<feature type="region of interest" description="Disordered" evidence="9">
    <location>
        <begin position="495"/>
        <end position="583"/>
    </location>
</feature>
<feature type="compositionally biased region" description="Basic and acidic residues" evidence="9">
    <location>
        <begin position="529"/>
        <end position="539"/>
    </location>
</feature>
<evidence type="ECO:0000313" key="11">
    <source>
        <dbReference type="EMBL" id="KAK8742340.1"/>
    </source>
</evidence>
<evidence type="ECO:0000256" key="1">
    <source>
        <dbReference type="ARBA" id="ARBA00004606"/>
    </source>
</evidence>
<evidence type="ECO:0000256" key="2">
    <source>
        <dbReference type="ARBA" id="ARBA00007474"/>
    </source>
</evidence>
<dbReference type="Proteomes" id="UP001445076">
    <property type="component" value="Unassembled WGS sequence"/>
</dbReference>
<evidence type="ECO:0000313" key="12">
    <source>
        <dbReference type="Proteomes" id="UP001445076"/>
    </source>
</evidence>
<evidence type="ECO:0000256" key="5">
    <source>
        <dbReference type="ARBA" id="ARBA00022989"/>
    </source>
</evidence>
<feature type="compositionally biased region" description="Polar residues" evidence="9">
    <location>
        <begin position="405"/>
        <end position="415"/>
    </location>
</feature>
<dbReference type="AlphaFoldDB" id="A0AAW0XH89"/>
<keyword evidence="4" id="KW-0735">Signal-anchor</keyword>
<evidence type="ECO:0000256" key="4">
    <source>
        <dbReference type="ARBA" id="ARBA00022968"/>
    </source>
</evidence>
<feature type="region of interest" description="Disordered" evidence="9">
    <location>
        <begin position="377"/>
        <end position="415"/>
    </location>
</feature>
<comment type="caution">
    <text evidence="11">The sequence shown here is derived from an EMBL/GenBank/DDBJ whole genome shotgun (WGS) entry which is preliminary data.</text>
</comment>
<evidence type="ECO:0008006" key="13">
    <source>
        <dbReference type="Google" id="ProtNLM"/>
    </source>
</evidence>
<evidence type="ECO:0000256" key="8">
    <source>
        <dbReference type="SAM" id="Coils"/>
    </source>
</evidence>
<evidence type="ECO:0000256" key="6">
    <source>
        <dbReference type="ARBA" id="ARBA00023054"/>
    </source>
</evidence>
<feature type="coiled-coil region" evidence="8">
    <location>
        <begin position="416"/>
        <end position="443"/>
    </location>
</feature>
<sequence length="583" mass="65632">VKMIRRGSGRTPPFILVGLVLIVLILGFNYWTLSSQNADLQQEVEKLQAELKISAMKQEQSETKNAALQETVHEMDSISANLKKKLEEEKDVLKSKDHDNQKKEYEITSLKNKLVKLQEHIDTITQQLEDHEAELSKAKETNIHLATERDDAVEAIAEKDALINTLKRQLEQEKSRSSALQYSVDSLKKKVTQTFGELTACQDKFSDIETLAKSLKAKEQKAQDEIAAAEHEKLAIVQPKIVPGPMNLPSVEYKEPYLGPGQLGYVSRRAVHTRDWGMHGITFHRDIPIIPRDPPNAPRSKPRFSVADMANEPAALSQNGANIGHDNAAVDTLVAPQPINHGNSNDVNLHVDQGNPQIQAPGPAVVEQPAVKNRPVIEPMIPGNVDGQDPQKDVLAPPPQHQEDSNVMNAKSDGNVSELDKHIREAETQLRDEEIQNDRYRAFQDQMKPSKVQKHKEKVVSLIGKYHRQTEDIRGKTHTLKRIDEPQVQHKYDDADHNNAQEQIDEPQAQHEHDDMAQNNAQEQIDEPQAPHEEQDDNAHNNAQEQIDEPQTRHEAQDENHNNAQEQIDVPEISQANGHPGHE</sequence>
<keyword evidence="3 10" id="KW-0812">Transmembrane</keyword>
<evidence type="ECO:0000256" key="9">
    <source>
        <dbReference type="SAM" id="MobiDB-lite"/>
    </source>
</evidence>
<dbReference type="PRINTS" id="PR02084">
    <property type="entry name" value="GOLM1CASC4"/>
</dbReference>
<keyword evidence="12" id="KW-1185">Reference proteome</keyword>
<dbReference type="GO" id="GO:0016020">
    <property type="term" value="C:membrane"/>
    <property type="evidence" value="ECO:0007669"/>
    <property type="project" value="UniProtKB-SubCell"/>
</dbReference>
<feature type="transmembrane region" description="Helical" evidence="10">
    <location>
        <begin position="12"/>
        <end position="31"/>
    </location>
</feature>
<evidence type="ECO:0000256" key="7">
    <source>
        <dbReference type="ARBA" id="ARBA00023136"/>
    </source>
</evidence>